<reference evidence="6" key="1">
    <citation type="journal article" date="2020" name="mSystems">
        <title>Genome- and Community-Level Interaction Insights into Carbon Utilization and Element Cycling Functions of Hydrothermarchaeota in Hydrothermal Sediment.</title>
        <authorList>
            <person name="Zhou Z."/>
            <person name="Liu Y."/>
            <person name="Xu W."/>
            <person name="Pan J."/>
            <person name="Luo Z.H."/>
            <person name="Li M."/>
        </authorList>
    </citation>
    <scope>NUCLEOTIDE SEQUENCE [LARGE SCALE GENOMIC DNA]</scope>
    <source>
        <strain evidence="6">HyVt-80</strain>
    </source>
</reference>
<keyword evidence="2" id="KW-0413">Isomerase</keyword>
<evidence type="ECO:0000256" key="1">
    <source>
        <dbReference type="ARBA" id="ARBA00023110"/>
    </source>
</evidence>
<accession>A0A7C5I3H0</accession>
<comment type="caution">
    <text evidence="6">The sequence shown here is derived from an EMBL/GenBank/DDBJ whole genome shotgun (WGS) entry which is preliminary data.</text>
</comment>
<organism evidence="6">
    <name type="scientific">Kosmotoga arenicorallina</name>
    <dbReference type="NCBI Taxonomy" id="688066"/>
    <lineage>
        <taxon>Bacteria</taxon>
        <taxon>Thermotogati</taxon>
        <taxon>Thermotogota</taxon>
        <taxon>Thermotogae</taxon>
        <taxon>Kosmotogales</taxon>
        <taxon>Kosmotogaceae</taxon>
        <taxon>Kosmotoga</taxon>
    </lineage>
</organism>
<evidence type="ECO:0000256" key="2">
    <source>
        <dbReference type="ARBA" id="ARBA00023235"/>
    </source>
</evidence>
<protein>
    <submittedName>
        <fullName evidence="6">Trigger factor</fullName>
    </submittedName>
</protein>
<dbReference type="InterPro" id="IPR027304">
    <property type="entry name" value="Trigger_fact/SurA_dom_sf"/>
</dbReference>
<dbReference type="InterPro" id="IPR037041">
    <property type="entry name" value="Trigger_fac_C_sf"/>
</dbReference>
<sequence length="230" mass="27366">VEFTRTFEDSKEYHYKIEIEEVYKRTLLDIGDELAKTVNSEYENLEQLKAALENEGNEIYEKEMLDFLRKQALDQFVDLVEFDISDKTLDFLVDQAIEKMKSDREYEKMLSQYDNDEGKLRKALRDYYEWDLKMNYGIEKVARENDLKVTEEDLQAEADNLALSWGVSSERARSIVKNRENIRKELEWELLKRKVADLILNKAKVIEVKPEELAQKEDKEDKKEVDQSEE</sequence>
<evidence type="ECO:0000259" key="5">
    <source>
        <dbReference type="Pfam" id="PF05698"/>
    </source>
</evidence>
<feature type="non-terminal residue" evidence="6">
    <location>
        <position position="1"/>
    </location>
</feature>
<feature type="coiled-coil region" evidence="3">
    <location>
        <begin position="35"/>
        <end position="62"/>
    </location>
</feature>
<dbReference type="GO" id="GO:0006457">
    <property type="term" value="P:protein folding"/>
    <property type="evidence" value="ECO:0007669"/>
    <property type="project" value="InterPro"/>
</dbReference>
<name>A0A7C5I3H0_9BACT</name>
<dbReference type="Gene3D" id="1.10.3120.10">
    <property type="entry name" value="Trigger factor, C-terminal domain"/>
    <property type="match status" value="1"/>
</dbReference>
<keyword evidence="3" id="KW-0175">Coiled coil</keyword>
<dbReference type="AlphaFoldDB" id="A0A7C5I3H0"/>
<evidence type="ECO:0000313" key="6">
    <source>
        <dbReference type="EMBL" id="HHF08775.1"/>
    </source>
</evidence>
<dbReference type="GO" id="GO:0003755">
    <property type="term" value="F:peptidyl-prolyl cis-trans isomerase activity"/>
    <property type="evidence" value="ECO:0007669"/>
    <property type="project" value="UniProtKB-KW"/>
</dbReference>
<proteinExistence type="predicted"/>
<gene>
    <name evidence="6" type="ORF">ENL26_03265</name>
</gene>
<dbReference type="SUPFAM" id="SSF109998">
    <property type="entry name" value="Triger factor/SurA peptide-binding domain-like"/>
    <property type="match status" value="1"/>
</dbReference>
<evidence type="ECO:0000256" key="3">
    <source>
        <dbReference type="SAM" id="Coils"/>
    </source>
</evidence>
<feature type="region of interest" description="Disordered" evidence="4">
    <location>
        <begin position="211"/>
        <end position="230"/>
    </location>
</feature>
<feature type="domain" description="Trigger factor C-terminal" evidence="5">
    <location>
        <begin position="45"/>
        <end position="200"/>
    </location>
</feature>
<dbReference type="EMBL" id="DRTH01000197">
    <property type="protein sequence ID" value="HHF08775.1"/>
    <property type="molecule type" value="Genomic_DNA"/>
</dbReference>
<dbReference type="Pfam" id="PF05698">
    <property type="entry name" value="Trigger_C"/>
    <property type="match status" value="1"/>
</dbReference>
<dbReference type="GO" id="GO:0015031">
    <property type="term" value="P:protein transport"/>
    <property type="evidence" value="ECO:0007669"/>
    <property type="project" value="InterPro"/>
</dbReference>
<keyword evidence="1" id="KW-0697">Rotamase</keyword>
<dbReference type="Proteomes" id="UP000886129">
    <property type="component" value="Unassembled WGS sequence"/>
</dbReference>
<dbReference type="InterPro" id="IPR008880">
    <property type="entry name" value="Trigger_fac_C"/>
</dbReference>
<evidence type="ECO:0000256" key="4">
    <source>
        <dbReference type="SAM" id="MobiDB-lite"/>
    </source>
</evidence>